<reference evidence="5 6" key="1">
    <citation type="submission" date="2015-01" db="EMBL/GenBank/DDBJ databases">
        <title>Paenibacillus swuensis/DY6/whole genome sequencing.</title>
        <authorList>
            <person name="Kim M.K."/>
            <person name="Srinivasan S."/>
            <person name="Lee J.-J."/>
        </authorList>
    </citation>
    <scope>NUCLEOTIDE SEQUENCE [LARGE SCALE GENOMIC DNA]</scope>
    <source>
        <strain evidence="5 6">DY6</strain>
    </source>
</reference>
<organism evidence="5 6">
    <name type="scientific">Paenibacillus swuensis</name>
    <dbReference type="NCBI Taxonomy" id="1178515"/>
    <lineage>
        <taxon>Bacteria</taxon>
        <taxon>Bacillati</taxon>
        <taxon>Bacillota</taxon>
        <taxon>Bacilli</taxon>
        <taxon>Bacillales</taxon>
        <taxon>Paenibacillaceae</taxon>
        <taxon>Paenibacillus</taxon>
    </lineage>
</organism>
<dbReference type="InterPro" id="IPR037923">
    <property type="entry name" value="HTH-like"/>
</dbReference>
<dbReference type="Gene3D" id="2.60.120.10">
    <property type="entry name" value="Jelly Rolls"/>
    <property type="match status" value="1"/>
</dbReference>
<dbReference type="Pfam" id="PF12833">
    <property type="entry name" value="HTH_18"/>
    <property type="match status" value="1"/>
</dbReference>
<sequence>MSTMNSINTQLHTGLTTFYRHIHFLKEPFPFTLTYREADTLPEQAHAHDFFQICYVLKGSCHHYINNMEVMLYKGDFFSIPPHMTHRLKKVNGQEIWIAQIDFLPSFLQEELIHTDQLEKIIDFAYLHPLLNSAEHVLPRLHLRLESQQQVERTINRIREELEQQQPMFQLAVRAEMLRLLIIAGREFNEVLSGRENRNLFQSKKQALIKAIEYMENHFTEEIHLAEVAAIAYMSPAYFSSIFKVITGHPFTFYINSLRVKCAQGLLLQTEMKITEVYSRSGFNNASHFIDVFKKHTGVTPSAYRKQA</sequence>
<dbReference type="InterPro" id="IPR020449">
    <property type="entry name" value="Tscrpt_reg_AraC-type_HTH"/>
</dbReference>
<keyword evidence="6" id="KW-1185">Reference proteome</keyword>
<feature type="domain" description="HTH araC/xylS-type" evidence="4">
    <location>
        <begin position="209"/>
        <end position="307"/>
    </location>
</feature>
<dbReference type="PROSITE" id="PS01124">
    <property type="entry name" value="HTH_ARAC_FAMILY_2"/>
    <property type="match status" value="1"/>
</dbReference>
<dbReference type="SUPFAM" id="SSF51215">
    <property type="entry name" value="Regulatory protein AraC"/>
    <property type="match status" value="1"/>
</dbReference>
<keyword evidence="3" id="KW-0804">Transcription</keyword>
<evidence type="ECO:0000259" key="4">
    <source>
        <dbReference type="PROSITE" id="PS01124"/>
    </source>
</evidence>
<dbReference type="EMBL" id="CP011388">
    <property type="protein sequence ID" value="ANE45089.1"/>
    <property type="molecule type" value="Genomic_DNA"/>
</dbReference>
<dbReference type="GO" id="GO:0043565">
    <property type="term" value="F:sequence-specific DNA binding"/>
    <property type="evidence" value="ECO:0007669"/>
    <property type="project" value="InterPro"/>
</dbReference>
<dbReference type="InterPro" id="IPR009057">
    <property type="entry name" value="Homeodomain-like_sf"/>
</dbReference>
<dbReference type="Gene3D" id="1.10.10.60">
    <property type="entry name" value="Homeodomain-like"/>
    <property type="match status" value="2"/>
</dbReference>
<keyword evidence="1" id="KW-0805">Transcription regulation</keyword>
<dbReference type="STRING" id="1178515.SY83_00495"/>
<proteinExistence type="predicted"/>
<dbReference type="InterPro" id="IPR003313">
    <property type="entry name" value="AraC-bd"/>
</dbReference>
<accession>A0A172TDH6</accession>
<evidence type="ECO:0000313" key="5">
    <source>
        <dbReference type="EMBL" id="ANE45089.1"/>
    </source>
</evidence>
<gene>
    <name evidence="5" type="ORF">SY83_00495</name>
</gene>
<dbReference type="GO" id="GO:0003700">
    <property type="term" value="F:DNA-binding transcription factor activity"/>
    <property type="evidence" value="ECO:0007669"/>
    <property type="project" value="InterPro"/>
</dbReference>
<dbReference type="Proteomes" id="UP000076927">
    <property type="component" value="Chromosome"/>
</dbReference>
<dbReference type="Pfam" id="PF02311">
    <property type="entry name" value="AraC_binding"/>
    <property type="match status" value="1"/>
</dbReference>
<dbReference type="InterPro" id="IPR018060">
    <property type="entry name" value="HTH_AraC"/>
</dbReference>
<dbReference type="SMART" id="SM00342">
    <property type="entry name" value="HTH_ARAC"/>
    <property type="match status" value="1"/>
</dbReference>
<evidence type="ECO:0000256" key="2">
    <source>
        <dbReference type="ARBA" id="ARBA00023125"/>
    </source>
</evidence>
<dbReference type="AlphaFoldDB" id="A0A172TDH6"/>
<protein>
    <recommendedName>
        <fullName evidence="4">HTH araC/xylS-type domain-containing protein</fullName>
    </recommendedName>
</protein>
<keyword evidence="2" id="KW-0238">DNA-binding</keyword>
<dbReference type="PANTHER" id="PTHR43280:SF28">
    <property type="entry name" value="HTH-TYPE TRANSCRIPTIONAL ACTIVATOR RHAS"/>
    <property type="match status" value="1"/>
</dbReference>
<dbReference type="KEGG" id="pswu:SY83_00495"/>
<dbReference type="SUPFAM" id="SSF46689">
    <property type="entry name" value="Homeodomain-like"/>
    <property type="match status" value="2"/>
</dbReference>
<dbReference type="PRINTS" id="PR00032">
    <property type="entry name" value="HTHARAC"/>
</dbReference>
<dbReference type="PATRIC" id="fig|1178515.4.peg.86"/>
<evidence type="ECO:0000256" key="1">
    <source>
        <dbReference type="ARBA" id="ARBA00023015"/>
    </source>
</evidence>
<dbReference type="RefSeq" id="WP_068603298.1">
    <property type="nucleotide sequence ID" value="NZ_CP011388.1"/>
</dbReference>
<dbReference type="OrthoDB" id="9799319at2"/>
<dbReference type="PANTHER" id="PTHR43280">
    <property type="entry name" value="ARAC-FAMILY TRANSCRIPTIONAL REGULATOR"/>
    <property type="match status" value="1"/>
</dbReference>
<name>A0A172TDH6_9BACL</name>
<evidence type="ECO:0000313" key="6">
    <source>
        <dbReference type="Proteomes" id="UP000076927"/>
    </source>
</evidence>
<dbReference type="InterPro" id="IPR014710">
    <property type="entry name" value="RmlC-like_jellyroll"/>
</dbReference>
<evidence type="ECO:0000256" key="3">
    <source>
        <dbReference type="ARBA" id="ARBA00023163"/>
    </source>
</evidence>